<dbReference type="PANTHER" id="PTHR11501">
    <property type="entry name" value="MICROTUBULE-ASSOCIATED PROTEIN"/>
    <property type="match status" value="1"/>
</dbReference>
<gene>
    <name evidence="8" type="ORF">CALMAC_LOCUS7802</name>
</gene>
<feature type="compositionally biased region" description="Polar residues" evidence="7">
    <location>
        <begin position="32"/>
        <end position="43"/>
    </location>
</feature>
<feature type="compositionally biased region" description="Polar residues" evidence="7">
    <location>
        <begin position="207"/>
        <end position="216"/>
    </location>
</feature>
<sequence length="567" mass="62064">MMACSGPPQGPPRPVPRPQTPFPRQPVPAPTNNQTPKIFQQRSFPAFGRSHIPEEGVNRSQTLDSAELEYSRYPPDDNRNTSGVDYGSKTPSIAAINNRSYSLSSNAPENQIETKEEARRRSTSSVDSLGDPGENVERKNDEVPSRPTSRMNRIVEDEHGQQGGFQKNLTRNGYEDHNVSRPESRSSSRLGREDELQLKHASKSEDTPISSSPQSRAESRLSKRDEEKPRKSAEPPSRTDSRTSLRGGKIEEDLNQHHRDAAIKGQQTATPTATRHLDLGKPPKPKSPARKEGDNDSGVDESTQGNEVSNGDRTSRKISKSSRTASSTPARSLSRGSKSPSLKSPDSNATTPGSFSEKKKVPMNKIQVGAAPSPNLKVVKSKIGSLANASYKPGGGNVKIETKKLEFKATPRIEAKNDKYQPKGGEKKIVQQKLQWNAKSKIGSLENAHHKPKGGDKKIESVKLDFKEKAKPKVGSKDNIKYQPGGGDVKIETKKIELNVSSKVGSMDNVRHKPGGGDKKIFDDKDYLKQMSAVSSIEHSLSGSQSSLPPHQDAKQPVADENLNQEH</sequence>
<evidence type="ECO:0000256" key="2">
    <source>
        <dbReference type="ARBA" id="ARBA00022490"/>
    </source>
</evidence>
<feature type="compositionally biased region" description="Basic and acidic residues" evidence="7">
    <location>
        <begin position="217"/>
        <end position="262"/>
    </location>
</feature>
<dbReference type="PROSITE" id="PS00229">
    <property type="entry name" value="TAU_MAP_1"/>
    <property type="match status" value="1"/>
</dbReference>
<dbReference type="InterPro" id="IPR001084">
    <property type="entry name" value="MAP_tubulin-bd_rpt"/>
</dbReference>
<evidence type="ECO:0000256" key="3">
    <source>
        <dbReference type="ARBA" id="ARBA00022553"/>
    </source>
</evidence>
<dbReference type="Pfam" id="PF00418">
    <property type="entry name" value="Tubulin-binding"/>
    <property type="match status" value="4"/>
</dbReference>
<feature type="compositionally biased region" description="Polar residues" evidence="7">
    <location>
        <begin position="300"/>
        <end position="312"/>
    </location>
</feature>
<evidence type="ECO:0000256" key="1">
    <source>
        <dbReference type="ARBA" id="ARBA00004245"/>
    </source>
</evidence>
<dbReference type="EMBL" id="CAACVG010007417">
    <property type="protein sequence ID" value="VEN45304.1"/>
    <property type="molecule type" value="Genomic_DNA"/>
</dbReference>
<dbReference type="Proteomes" id="UP000410492">
    <property type="component" value="Unassembled WGS sequence"/>
</dbReference>
<dbReference type="PANTHER" id="PTHR11501:SF18">
    <property type="entry name" value="MICROTUBULE-ASSOCIATED PROTEIN"/>
    <property type="match status" value="1"/>
</dbReference>
<feature type="compositionally biased region" description="Low complexity" evidence="7">
    <location>
        <begin position="321"/>
        <end position="335"/>
    </location>
</feature>
<dbReference type="AlphaFoldDB" id="A0A653CD41"/>
<proteinExistence type="predicted"/>
<evidence type="ECO:0000256" key="7">
    <source>
        <dbReference type="SAM" id="MobiDB-lite"/>
    </source>
</evidence>
<keyword evidence="4" id="KW-0677">Repeat</keyword>
<keyword evidence="3" id="KW-0597">Phosphoprotein</keyword>
<organism evidence="8 9">
    <name type="scientific">Callosobruchus maculatus</name>
    <name type="common">Southern cowpea weevil</name>
    <name type="synonym">Pulse bruchid</name>
    <dbReference type="NCBI Taxonomy" id="64391"/>
    <lineage>
        <taxon>Eukaryota</taxon>
        <taxon>Metazoa</taxon>
        <taxon>Ecdysozoa</taxon>
        <taxon>Arthropoda</taxon>
        <taxon>Hexapoda</taxon>
        <taxon>Insecta</taxon>
        <taxon>Pterygota</taxon>
        <taxon>Neoptera</taxon>
        <taxon>Endopterygota</taxon>
        <taxon>Coleoptera</taxon>
        <taxon>Polyphaga</taxon>
        <taxon>Cucujiformia</taxon>
        <taxon>Chrysomeloidea</taxon>
        <taxon>Chrysomelidae</taxon>
        <taxon>Bruchinae</taxon>
        <taxon>Bruchini</taxon>
        <taxon>Callosobruchus</taxon>
    </lineage>
</organism>
<dbReference type="GO" id="GO:0000226">
    <property type="term" value="P:microtubule cytoskeleton organization"/>
    <property type="evidence" value="ECO:0007669"/>
    <property type="project" value="TreeGrafter"/>
</dbReference>
<feature type="compositionally biased region" description="Polar residues" evidence="7">
    <location>
        <begin position="89"/>
        <end position="111"/>
    </location>
</feature>
<reference evidence="8 9" key="1">
    <citation type="submission" date="2019-01" db="EMBL/GenBank/DDBJ databases">
        <authorList>
            <person name="Sayadi A."/>
        </authorList>
    </citation>
    <scope>NUCLEOTIDE SEQUENCE [LARGE SCALE GENOMIC DNA]</scope>
</reference>
<keyword evidence="2 6" id="KW-0963">Cytoplasm</keyword>
<evidence type="ECO:0000313" key="8">
    <source>
        <dbReference type="EMBL" id="VEN45304.1"/>
    </source>
</evidence>
<feature type="region of interest" description="Disordered" evidence="7">
    <location>
        <begin position="1"/>
        <end position="374"/>
    </location>
</feature>
<keyword evidence="6" id="KW-0493">Microtubule</keyword>
<comment type="subcellular location">
    <subcellularLocation>
        <location evidence="1 6">Cytoplasm</location>
        <location evidence="1 6">Cytoskeleton</location>
    </subcellularLocation>
</comment>
<dbReference type="GO" id="GO:0008017">
    <property type="term" value="F:microtubule binding"/>
    <property type="evidence" value="ECO:0007669"/>
    <property type="project" value="InterPro"/>
</dbReference>
<evidence type="ECO:0000256" key="6">
    <source>
        <dbReference type="RuleBase" id="RU000686"/>
    </source>
</evidence>
<dbReference type="GO" id="GO:0043005">
    <property type="term" value="C:neuron projection"/>
    <property type="evidence" value="ECO:0007669"/>
    <property type="project" value="TreeGrafter"/>
</dbReference>
<feature type="compositionally biased region" description="Basic and acidic residues" evidence="7">
    <location>
        <begin position="135"/>
        <end position="144"/>
    </location>
</feature>
<dbReference type="GO" id="GO:0031175">
    <property type="term" value="P:neuron projection development"/>
    <property type="evidence" value="ECO:0007669"/>
    <property type="project" value="TreeGrafter"/>
</dbReference>
<dbReference type="OrthoDB" id="9378527at2759"/>
<evidence type="ECO:0000256" key="4">
    <source>
        <dbReference type="ARBA" id="ARBA00022737"/>
    </source>
</evidence>
<evidence type="ECO:0000313" key="9">
    <source>
        <dbReference type="Proteomes" id="UP000410492"/>
    </source>
</evidence>
<feature type="compositionally biased region" description="Polar residues" evidence="7">
    <location>
        <begin position="535"/>
        <end position="549"/>
    </location>
</feature>
<evidence type="ECO:0000256" key="5">
    <source>
        <dbReference type="ARBA" id="ARBA00023212"/>
    </source>
</evidence>
<protein>
    <recommendedName>
        <fullName evidence="6">Microtubule-associated protein</fullName>
    </recommendedName>
</protein>
<accession>A0A653CD41</accession>
<dbReference type="GO" id="GO:0005874">
    <property type="term" value="C:microtubule"/>
    <property type="evidence" value="ECO:0007669"/>
    <property type="project" value="UniProtKB-KW"/>
</dbReference>
<keyword evidence="5 6" id="KW-0206">Cytoskeleton</keyword>
<dbReference type="InterPro" id="IPR027324">
    <property type="entry name" value="MAP2/MAP4/Tau"/>
</dbReference>
<feature type="compositionally biased region" description="Polar residues" evidence="7">
    <location>
        <begin position="336"/>
        <end position="354"/>
    </location>
</feature>
<name>A0A653CD41_CALMS</name>
<feature type="compositionally biased region" description="Pro residues" evidence="7">
    <location>
        <begin position="8"/>
        <end position="29"/>
    </location>
</feature>
<feature type="compositionally biased region" description="Basic and acidic residues" evidence="7">
    <location>
        <begin position="173"/>
        <end position="206"/>
    </location>
</feature>
<keyword evidence="9" id="KW-1185">Reference proteome</keyword>
<feature type="region of interest" description="Disordered" evidence="7">
    <location>
        <begin position="535"/>
        <end position="567"/>
    </location>
</feature>
<dbReference type="PROSITE" id="PS51491">
    <property type="entry name" value="TAU_MAP_2"/>
    <property type="match status" value="4"/>
</dbReference>